<proteinExistence type="predicted"/>
<feature type="region of interest" description="Disordered" evidence="1">
    <location>
        <begin position="456"/>
        <end position="477"/>
    </location>
</feature>
<organism evidence="2 3">
    <name type="scientific">Candidatus Korobacter versatilis</name>
    <dbReference type="NCBI Taxonomy" id="658062"/>
    <lineage>
        <taxon>Bacteria</taxon>
        <taxon>Pseudomonadati</taxon>
        <taxon>Acidobacteriota</taxon>
        <taxon>Terriglobia</taxon>
        <taxon>Terriglobales</taxon>
        <taxon>Candidatus Korobacteraceae</taxon>
        <taxon>Candidatus Korobacter</taxon>
    </lineage>
</organism>
<sequence>MPARLKRFPVIVTMLLGIYFLMTAGRLAPRSAPPAPTGHTFPRLPTTLLGAYLRPSGFWLLQKTGSGGGEQGNCGDKKKLNDELKEELDPGHKNHKISIGPMVTQGDPTAGTYTPVEGGIWDAILQRAGIKPCETDPKDGKGKDGFLEYVDDSNVLNSGGTRSTFGYFISNGAEGALAADYFLLFSYDRIKDKKTGKILCAFEVFKFGPFPHNRKPGEVHPEADPPEWVFGYAVNGDGCLLPEVPIEVARVSNFANAPDSETVKPGVDDEKKGCRKCHDREKGPGSTFPFPWVKKGKEEKKEEEKKEEKKTESETPGGNKPGTTPKETVPEQPEERPKRIGKAEIPGKKPEGENAGLPSGPTEDTLVGLIVPADTRPEDTITGTVVTNPEEYRNNPALRVIETKLPLIKTAAGATLRGVEALIRGREPQAADGQIVFHTGHEGSLPVTFTREGSTTTLGQSSVPVSSGNPPTGWPGTRGVYKASSIYQRGGTAEISGPFDGNASNTHVQIAGQDANIVAGSPRARYVKVPSNCATGGTDLVVQDGLRSVRFPVSVVSLQISADKLQLRRGETTRYRIVVSGLESLPDSAWHASPSYSAISEIRQAVPGFHLPREDEEGTIVLLLRNLSPQVITMEHAGSGVAAITIHKSDVHGGKFSLDGAIQSKVAGGFTAEAKLVSLLAPAVGTRGSGAMFIGALTGPVRRNPSETRKRSR</sequence>
<name>A0A932A7I4_9BACT</name>
<feature type="compositionally biased region" description="Basic and acidic residues" evidence="1">
    <location>
        <begin position="266"/>
        <end position="283"/>
    </location>
</feature>
<evidence type="ECO:0000256" key="1">
    <source>
        <dbReference type="SAM" id="MobiDB-lite"/>
    </source>
</evidence>
<feature type="region of interest" description="Disordered" evidence="1">
    <location>
        <begin position="257"/>
        <end position="363"/>
    </location>
</feature>
<comment type="caution">
    <text evidence="2">The sequence shown here is derived from an EMBL/GenBank/DDBJ whole genome shotgun (WGS) entry which is preliminary data.</text>
</comment>
<dbReference type="EMBL" id="JACPNR010000004">
    <property type="protein sequence ID" value="MBI2677872.1"/>
    <property type="molecule type" value="Genomic_DNA"/>
</dbReference>
<dbReference type="AlphaFoldDB" id="A0A932A7I4"/>
<feature type="compositionally biased region" description="Basic and acidic residues" evidence="1">
    <location>
        <begin position="295"/>
        <end position="313"/>
    </location>
</feature>
<protein>
    <submittedName>
        <fullName evidence="2">Uncharacterized protein</fullName>
    </submittedName>
</protein>
<evidence type="ECO:0000313" key="2">
    <source>
        <dbReference type="EMBL" id="MBI2677872.1"/>
    </source>
</evidence>
<gene>
    <name evidence="2" type="ORF">HYX28_03730</name>
</gene>
<dbReference type="Proteomes" id="UP000779809">
    <property type="component" value="Unassembled WGS sequence"/>
</dbReference>
<feature type="compositionally biased region" description="Polar residues" evidence="1">
    <location>
        <begin position="456"/>
        <end position="470"/>
    </location>
</feature>
<reference evidence="2" key="1">
    <citation type="submission" date="2020-07" db="EMBL/GenBank/DDBJ databases">
        <title>Huge and variable diversity of episymbiotic CPR bacteria and DPANN archaea in groundwater ecosystems.</title>
        <authorList>
            <person name="He C.Y."/>
            <person name="Keren R."/>
            <person name="Whittaker M."/>
            <person name="Farag I.F."/>
            <person name="Doudna J."/>
            <person name="Cate J.H.D."/>
            <person name="Banfield J.F."/>
        </authorList>
    </citation>
    <scope>NUCLEOTIDE SEQUENCE</scope>
    <source>
        <strain evidence="2">NC_groundwater_580_Pr5_B-0.1um_64_19</strain>
    </source>
</reference>
<accession>A0A932A7I4</accession>
<evidence type="ECO:0000313" key="3">
    <source>
        <dbReference type="Proteomes" id="UP000779809"/>
    </source>
</evidence>
<feature type="compositionally biased region" description="Basic and acidic residues" evidence="1">
    <location>
        <begin position="333"/>
        <end position="352"/>
    </location>
</feature>